<protein>
    <submittedName>
        <fullName evidence="2">Uncharacterized protein</fullName>
    </submittedName>
</protein>
<gene>
    <name evidence="2" type="ORF">DACRYDRAFT_14739</name>
</gene>
<evidence type="ECO:0000313" key="2">
    <source>
        <dbReference type="EMBL" id="EJU03696.1"/>
    </source>
</evidence>
<evidence type="ECO:0000256" key="1">
    <source>
        <dbReference type="SAM" id="MobiDB-lite"/>
    </source>
</evidence>
<dbReference type="Proteomes" id="UP000030653">
    <property type="component" value="Unassembled WGS sequence"/>
</dbReference>
<feature type="compositionally biased region" description="Polar residues" evidence="1">
    <location>
        <begin position="220"/>
        <end position="229"/>
    </location>
</feature>
<name>M5G0C9_DACPD</name>
<keyword evidence="3" id="KW-1185">Reference proteome</keyword>
<dbReference type="AlphaFoldDB" id="M5G0C9"/>
<dbReference type="HOGENOM" id="CLU_801730_0_0_1"/>
<dbReference type="GeneID" id="63686114"/>
<feature type="region of interest" description="Disordered" evidence="1">
    <location>
        <begin position="207"/>
        <end position="250"/>
    </location>
</feature>
<evidence type="ECO:0000313" key="3">
    <source>
        <dbReference type="Proteomes" id="UP000030653"/>
    </source>
</evidence>
<sequence length="346" mass="38561">MTKPLELVKRIIPSVEVQSRQHTKIGSPALCAGPVLQTGSVVSPKAEAVIMAGGKDMDSKANLWIHCYEPHTWKNKKMGKTTREMIAMFDKLMKKELQAREAALEVIKAQINNEKNHCTPKGKIGTIKSRSKSAGSILIMLGQIKCESPVKSGKKEPTADIDSNKLNTTKNIKVQIERGNKTNAANNTQTSKRIIRTRSSNIRDYLTKTEEDKKPALTHSRLSSAGTNRSTKRMHSNTNKSGMENKNEESKDNFIWMTTKSPEETKICYSAPHTRSQTSKEGKMGSSSTGIRTGYNKNDPLSIIWKMEDGMILLKGKHPEIKFGTLFDNLEDLAVIHGRKLQDKAK</sequence>
<reference evidence="2 3" key="1">
    <citation type="journal article" date="2012" name="Science">
        <title>The Paleozoic origin of enzymatic lignin decomposition reconstructed from 31 fungal genomes.</title>
        <authorList>
            <person name="Floudas D."/>
            <person name="Binder M."/>
            <person name="Riley R."/>
            <person name="Barry K."/>
            <person name="Blanchette R.A."/>
            <person name="Henrissat B."/>
            <person name="Martinez A.T."/>
            <person name="Otillar R."/>
            <person name="Spatafora J.W."/>
            <person name="Yadav J.S."/>
            <person name="Aerts A."/>
            <person name="Benoit I."/>
            <person name="Boyd A."/>
            <person name="Carlson A."/>
            <person name="Copeland A."/>
            <person name="Coutinho P.M."/>
            <person name="de Vries R.P."/>
            <person name="Ferreira P."/>
            <person name="Findley K."/>
            <person name="Foster B."/>
            <person name="Gaskell J."/>
            <person name="Glotzer D."/>
            <person name="Gorecki P."/>
            <person name="Heitman J."/>
            <person name="Hesse C."/>
            <person name="Hori C."/>
            <person name="Igarashi K."/>
            <person name="Jurgens J.A."/>
            <person name="Kallen N."/>
            <person name="Kersten P."/>
            <person name="Kohler A."/>
            <person name="Kuees U."/>
            <person name="Kumar T.K.A."/>
            <person name="Kuo A."/>
            <person name="LaButti K."/>
            <person name="Larrondo L.F."/>
            <person name="Lindquist E."/>
            <person name="Ling A."/>
            <person name="Lombard V."/>
            <person name="Lucas S."/>
            <person name="Lundell T."/>
            <person name="Martin R."/>
            <person name="McLaughlin D.J."/>
            <person name="Morgenstern I."/>
            <person name="Morin E."/>
            <person name="Murat C."/>
            <person name="Nagy L.G."/>
            <person name="Nolan M."/>
            <person name="Ohm R.A."/>
            <person name="Patyshakuliyeva A."/>
            <person name="Rokas A."/>
            <person name="Ruiz-Duenas F.J."/>
            <person name="Sabat G."/>
            <person name="Salamov A."/>
            <person name="Samejima M."/>
            <person name="Schmutz J."/>
            <person name="Slot J.C."/>
            <person name="St John F."/>
            <person name="Stenlid J."/>
            <person name="Sun H."/>
            <person name="Sun S."/>
            <person name="Syed K."/>
            <person name="Tsang A."/>
            <person name="Wiebenga A."/>
            <person name="Young D."/>
            <person name="Pisabarro A."/>
            <person name="Eastwood D.C."/>
            <person name="Martin F."/>
            <person name="Cullen D."/>
            <person name="Grigoriev I.V."/>
            <person name="Hibbett D.S."/>
        </authorList>
    </citation>
    <scope>NUCLEOTIDE SEQUENCE [LARGE SCALE GENOMIC DNA]</scope>
    <source>
        <strain evidence="2 3">DJM-731 SS1</strain>
    </source>
</reference>
<dbReference type="RefSeq" id="XP_040630590.1">
    <property type="nucleotide sequence ID" value="XM_040771052.1"/>
</dbReference>
<accession>M5G0C9</accession>
<dbReference type="EMBL" id="JH795859">
    <property type="protein sequence ID" value="EJU03696.1"/>
    <property type="molecule type" value="Genomic_DNA"/>
</dbReference>
<organism evidence="2 3">
    <name type="scientific">Dacryopinax primogenitus (strain DJM 731)</name>
    <name type="common">Brown rot fungus</name>
    <dbReference type="NCBI Taxonomy" id="1858805"/>
    <lineage>
        <taxon>Eukaryota</taxon>
        <taxon>Fungi</taxon>
        <taxon>Dikarya</taxon>
        <taxon>Basidiomycota</taxon>
        <taxon>Agaricomycotina</taxon>
        <taxon>Dacrymycetes</taxon>
        <taxon>Dacrymycetales</taxon>
        <taxon>Dacrymycetaceae</taxon>
        <taxon>Dacryopinax</taxon>
    </lineage>
</organism>
<proteinExistence type="predicted"/>
<feature type="region of interest" description="Disordered" evidence="1">
    <location>
        <begin position="273"/>
        <end position="293"/>
    </location>
</feature>